<gene>
    <name evidence="1" type="ORF">MTR67_002983</name>
</gene>
<accession>A0AAF0PR86</accession>
<reference evidence="1" key="1">
    <citation type="submission" date="2023-08" db="EMBL/GenBank/DDBJ databases">
        <title>A de novo genome assembly of Solanum verrucosum Schlechtendal, a Mexican diploid species geographically isolated from the other diploid A-genome species in potato relatives.</title>
        <authorList>
            <person name="Hosaka K."/>
        </authorList>
    </citation>
    <scope>NUCLEOTIDE SEQUENCE</scope>
    <source>
        <tissue evidence="1">Young leaves</tissue>
    </source>
</reference>
<dbReference type="EMBL" id="CP133612">
    <property type="protein sequence ID" value="WMV09598.1"/>
    <property type="molecule type" value="Genomic_DNA"/>
</dbReference>
<organism evidence="1 2">
    <name type="scientific">Solanum verrucosum</name>
    <dbReference type="NCBI Taxonomy" id="315347"/>
    <lineage>
        <taxon>Eukaryota</taxon>
        <taxon>Viridiplantae</taxon>
        <taxon>Streptophyta</taxon>
        <taxon>Embryophyta</taxon>
        <taxon>Tracheophyta</taxon>
        <taxon>Spermatophyta</taxon>
        <taxon>Magnoliopsida</taxon>
        <taxon>eudicotyledons</taxon>
        <taxon>Gunneridae</taxon>
        <taxon>Pentapetalae</taxon>
        <taxon>asterids</taxon>
        <taxon>lamiids</taxon>
        <taxon>Solanales</taxon>
        <taxon>Solanaceae</taxon>
        <taxon>Solanoideae</taxon>
        <taxon>Solaneae</taxon>
        <taxon>Solanum</taxon>
    </lineage>
</organism>
<protein>
    <submittedName>
        <fullName evidence="1">Uncharacterized protein</fullName>
    </submittedName>
</protein>
<name>A0AAF0PR86_SOLVR</name>
<dbReference type="Proteomes" id="UP001234989">
    <property type="component" value="Chromosome 1"/>
</dbReference>
<dbReference type="AlphaFoldDB" id="A0AAF0PR86"/>
<keyword evidence="2" id="KW-1185">Reference proteome</keyword>
<sequence>LSLYKQPNFQRAYLTHTNSVSRNLNSVEKVIQRYFLRYL</sequence>
<evidence type="ECO:0000313" key="1">
    <source>
        <dbReference type="EMBL" id="WMV09598.1"/>
    </source>
</evidence>
<proteinExistence type="predicted"/>
<evidence type="ECO:0000313" key="2">
    <source>
        <dbReference type="Proteomes" id="UP001234989"/>
    </source>
</evidence>
<feature type="non-terminal residue" evidence="1">
    <location>
        <position position="1"/>
    </location>
</feature>